<evidence type="ECO:0000313" key="3">
    <source>
        <dbReference type="Proteomes" id="UP001500979"/>
    </source>
</evidence>
<dbReference type="NCBIfam" id="TIGR00254">
    <property type="entry name" value="GGDEF"/>
    <property type="match status" value="1"/>
</dbReference>
<feature type="domain" description="GGDEF" evidence="1">
    <location>
        <begin position="62"/>
        <end position="196"/>
    </location>
</feature>
<dbReference type="Pfam" id="PF00990">
    <property type="entry name" value="GGDEF"/>
    <property type="match status" value="1"/>
</dbReference>
<dbReference type="InterPro" id="IPR000160">
    <property type="entry name" value="GGDEF_dom"/>
</dbReference>
<dbReference type="InterPro" id="IPR043128">
    <property type="entry name" value="Rev_trsase/Diguanyl_cyclase"/>
</dbReference>
<name>A0ABN3VF01_9PSEU</name>
<dbReference type="PROSITE" id="PS50887">
    <property type="entry name" value="GGDEF"/>
    <property type="match status" value="1"/>
</dbReference>
<evidence type="ECO:0000259" key="1">
    <source>
        <dbReference type="PROSITE" id="PS50887"/>
    </source>
</evidence>
<dbReference type="EMBL" id="BAAAUX010000015">
    <property type="protein sequence ID" value="GAA2798421.1"/>
    <property type="molecule type" value="Genomic_DNA"/>
</dbReference>
<dbReference type="RefSeq" id="WP_344681352.1">
    <property type="nucleotide sequence ID" value="NZ_BAAAUX010000015.1"/>
</dbReference>
<dbReference type="SUPFAM" id="SSF55073">
    <property type="entry name" value="Nucleotide cyclase"/>
    <property type="match status" value="1"/>
</dbReference>
<dbReference type="PANTHER" id="PTHR44757:SF2">
    <property type="entry name" value="BIOFILM ARCHITECTURE MAINTENANCE PROTEIN MBAA"/>
    <property type="match status" value="1"/>
</dbReference>
<dbReference type="PANTHER" id="PTHR44757">
    <property type="entry name" value="DIGUANYLATE CYCLASE DGCP"/>
    <property type="match status" value="1"/>
</dbReference>
<organism evidence="2 3">
    <name type="scientific">Saccharopolyspora taberi</name>
    <dbReference type="NCBI Taxonomy" id="60895"/>
    <lineage>
        <taxon>Bacteria</taxon>
        <taxon>Bacillati</taxon>
        <taxon>Actinomycetota</taxon>
        <taxon>Actinomycetes</taxon>
        <taxon>Pseudonocardiales</taxon>
        <taxon>Pseudonocardiaceae</taxon>
        <taxon>Saccharopolyspora</taxon>
    </lineage>
</organism>
<dbReference type="InterPro" id="IPR029787">
    <property type="entry name" value="Nucleotide_cyclase"/>
</dbReference>
<comment type="caution">
    <text evidence="2">The sequence shown here is derived from an EMBL/GenBank/DDBJ whole genome shotgun (WGS) entry which is preliminary data.</text>
</comment>
<sequence length="231" mass="24441">MSLNVETVVTAAAAVTTAAGWAATAYRLRHRTRQLDHARRDPVTGLRTRASFEPAASEALNSADVVGLLDLDGFKPINDAHGHPAGDQVLRAVAGRLHAQLGEAAVTGRLGGDELAFVTNLDPEAFRHQLDELVEVLTAPIPVDGVGEVCVGVSLGVTFLDLLPSRAPVLPEALAAADLAMYEAKVSGAGWRLYDPEVHAVRPVASICPAPRWRVREHGPAALAQQGVDHR</sequence>
<proteinExistence type="predicted"/>
<dbReference type="SMART" id="SM00267">
    <property type="entry name" value="GGDEF"/>
    <property type="match status" value="1"/>
</dbReference>
<dbReference type="InterPro" id="IPR052155">
    <property type="entry name" value="Biofilm_reg_signaling"/>
</dbReference>
<reference evidence="2 3" key="1">
    <citation type="journal article" date="2019" name="Int. J. Syst. Evol. Microbiol.">
        <title>The Global Catalogue of Microorganisms (GCM) 10K type strain sequencing project: providing services to taxonomists for standard genome sequencing and annotation.</title>
        <authorList>
            <consortium name="The Broad Institute Genomics Platform"/>
            <consortium name="The Broad Institute Genome Sequencing Center for Infectious Disease"/>
            <person name="Wu L."/>
            <person name="Ma J."/>
        </authorList>
    </citation>
    <scope>NUCLEOTIDE SEQUENCE [LARGE SCALE GENOMIC DNA]</scope>
    <source>
        <strain evidence="2 3">JCM 9383</strain>
    </source>
</reference>
<dbReference type="Proteomes" id="UP001500979">
    <property type="component" value="Unassembled WGS sequence"/>
</dbReference>
<accession>A0ABN3VF01</accession>
<gene>
    <name evidence="2" type="ORF">GCM10010470_36980</name>
</gene>
<dbReference type="Gene3D" id="3.30.70.270">
    <property type="match status" value="1"/>
</dbReference>
<keyword evidence="3" id="KW-1185">Reference proteome</keyword>
<evidence type="ECO:0000313" key="2">
    <source>
        <dbReference type="EMBL" id="GAA2798421.1"/>
    </source>
</evidence>
<dbReference type="CDD" id="cd01949">
    <property type="entry name" value="GGDEF"/>
    <property type="match status" value="1"/>
</dbReference>
<protein>
    <recommendedName>
        <fullName evidence="1">GGDEF domain-containing protein</fullName>
    </recommendedName>
</protein>